<dbReference type="AlphaFoldDB" id="A0A382BPU4"/>
<dbReference type="Gene3D" id="3.40.50.11780">
    <property type="match status" value="2"/>
</dbReference>
<evidence type="ECO:0000259" key="1">
    <source>
        <dbReference type="Pfam" id="PF22671"/>
    </source>
</evidence>
<dbReference type="EMBL" id="UINC01030539">
    <property type="protein sequence ID" value="SVB15103.1"/>
    <property type="molecule type" value="Genomic_DNA"/>
</dbReference>
<dbReference type="InterPro" id="IPR054564">
    <property type="entry name" value="Gp18_domIII_N"/>
</dbReference>
<feature type="domain" description="Tail sheath protein Gp18-like" evidence="1">
    <location>
        <begin position="25"/>
        <end position="83"/>
    </location>
</feature>
<dbReference type="Pfam" id="PF22671">
    <property type="entry name" value="Gp18_domIII_N"/>
    <property type="match status" value="1"/>
</dbReference>
<accession>A0A382BPU4</accession>
<sequence length="459" mass="48258">MAFQVSPGVLVQETDLTNIIPAVSTSIAGAVLTAEKGPIDEVTLLSSEKELVDTFGKPNASNFESWFTIANFLQYGNAIRVVRPITGQVNACVSGTPVLIKNTTHYTDNYSDGSGSVGSWAARESGTLGNNLKVSMCTNSTAFGGDQMGGNLVNDAAAAIGDTTITVDDGSLLQAGDILEFGSASDYTAAPSGYHYKVSSIATHVLTIARFNPATGKTETGGLRHAVVDNAKFKRHWEYYFNFSQPPTTTDDVSAAGGSLDELHIVVLDEDGGITGTAGHILETFEGLSQASDGKNSQGGTNYYVDVLYNESKYIYWMDHETTLANAGSAKKGQTFDAEGANGFTVFTNSLASGTDDYTITNAEYALGFDKFADAETVDIALLLGGPSHTAADATGATKATKVIDIATARKDCVAFISPARADVVNVTDPISQTINVKSFADGLPSSSYAVIDSGYKYQ</sequence>
<proteinExistence type="predicted"/>
<protein>
    <recommendedName>
        <fullName evidence="1">Tail sheath protein Gp18-like domain-containing protein</fullName>
    </recommendedName>
</protein>
<gene>
    <name evidence="2" type="ORF">METZ01_LOCUS167957</name>
</gene>
<reference evidence="2" key="1">
    <citation type="submission" date="2018-05" db="EMBL/GenBank/DDBJ databases">
        <authorList>
            <person name="Lanie J.A."/>
            <person name="Ng W.-L."/>
            <person name="Kazmierczak K.M."/>
            <person name="Andrzejewski T.M."/>
            <person name="Davidsen T.M."/>
            <person name="Wayne K.J."/>
            <person name="Tettelin H."/>
            <person name="Glass J.I."/>
            <person name="Rusch D."/>
            <person name="Podicherti R."/>
            <person name="Tsui H.-C.T."/>
            <person name="Winkler M.E."/>
        </authorList>
    </citation>
    <scope>NUCLEOTIDE SEQUENCE</scope>
</reference>
<feature type="non-terminal residue" evidence="2">
    <location>
        <position position="459"/>
    </location>
</feature>
<name>A0A382BPU4_9ZZZZ</name>
<organism evidence="2">
    <name type="scientific">marine metagenome</name>
    <dbReference type="NCBI Taxonomy" id="408172"/>
    <lineage>
        <taxon>unclassified sequences</taxon>
        <taxon>metagenomes</taxon>
        <taxon>ecological metagenomes</taxon>
    </lineage>
</organism>
<evidence type="ECO:0000313" key="2">
    <source>
        <dbReference type="EMBL" id="SVB15103.1"/>
    </source>
</evidence>